<organism evidence="1 2">
    <name type="scientific">Dyella acidisoli</name>
    <dbReference type="NCBI Taxonomy" id="1867834"/>
    <lineage>
        <taxon>Bacteria</taxon>
        <taxon>Pseudomonadati</taxon>
        <taxon>Pseudomonadota</taxon>
        <taxon>Gammaproteobacteria</taxon>
        <taxon>Lysobacterales</taxon>
        <taxon>Rhodanobacteraceae</taxon>
        <taxon>Dyella</taxon>
    </lineage>
</organism>
<reference evidence="2" key="1">
    <citation type="journal article" date="2019" name="Int. J. Syst. Evol. Microbiol.">
        <title>The Global Catalogue of Microorganisms (GCM) 10K type strain sequencing project: providing services to taxonomists for standard genome sequencing and annotation.</title>
        <authorList>
            <consortium name="The Broad Institute Genomics Platform"/>
            <consortium name="The Broad Institute Genome Sequencing Center for Infectious Disease"/>
            <person name="Wu L."/>
            <person name="Ma J."/>
        </authorList>
    </citation>
    <scope>NUCLEOTIDE SEQUENCE [LARGE SCALE GENOMIC DNA]</scope>
    <source>
        <strain evidence="2">NBRC 111980</strain>
    </source>
</reference>
<dbReference type="CDD" id="cd00736">
    <property type="entry name" value="lambda_lys-like"/>
    <property type="match status" value="1"/>
</dbReference>
<dbReference type="Proteomes" id="UP001156670">
    <property type="component" value="Unassembled WGS sequence"/>
</dbReference>
<proteinExistence type="predicted"/>
<keyword evidence="2" id="KW-1185">Reference proteome</keyword>
<evidence type="ECO:0000313" key="2">
    <source>
        <dbReference type="Proteomes" id="UP001156670"/>
    </source>
</evidence>
<comment type="caution">
    <text evidence="1">The sequence shown here is derived from an EMBL/GenBank/DDBJ whole genome shotgun (WGS) entry which is preliminary data.</text>
</comment>
<gene>
    <name evidence="1" type="ORF">GCM10007901_01690</name>
</gene>
<accession>A0ABQ5XLD6</accession>
<evidence type="ECO:0000313" key="1">
    <source>
        <dbReference type="EMBL" id="GLQ91219.1"/>
    </source>
</evidence>
<dbReference type="RefSeq" id="WP_284318997.1">
    <property type="nucleotide sequence ID" value="NZ_BSOB01000003.1"/>
</dbReference>
<dbReference type="EMBL" id="BSOB01000003">
    <property type="protein sequence ID" value="GLQ91219.1"/>
    <property type="molecule type" value="Genomic_DNA"/>
</dbReference>
<sequence>MTDDDIYVAAFLRLIRFAEHHSDSDDVYFLLYGGQQRFTDTSKHPNKAVTAWGRTSTAAGAYQILYATWKEARERGIVTDFSKASQDKLAVEKLRSRHALGYVQQGDIDLAIPLLRKEWTSLPGGSQSKMTMDEARTLFSKYANEARKS</sequence>
<dbReference type="SUPFAM" id="SSF53955">
    <property type="entry name" value="Lysozyme-like"/>
    <property type="match status" value="1"/>
</dbReference>
<dbReference type="Gene3D" id="1.10.530.10">
    <property type="match status" value="1"/>
</dbReference>
<protein>
    <recommendedName>
        <fullName evidence="3">Lysozyme</fullName>
    </recommendedName>
</protein>
<dbReference type="InterPro" id="IPR023346">
    <property type="entry name" value="Lysozyme-like_dom_sf"/>
</dbReference>
<evidence type="ECO:0008006" key="3">
    <source>
        <dbReference type="Google" id="ProtNLM"/>
    </source>
</evidence>
<name>A0ABQ5XLD6_9GAMM</name>